<name>A0AA87MK43_9LEPT</name>
<protein>
    <recommendedName>
        <fullName evidence="3">Lipoprotein</fullName>
    </recommendedName>
</protein>
<reference evidence="1 2" key="1">
    <citation type="journal article" date="2014" name="Int. J. Syst. Evol. Microbiol.">
        <title>Leptospira mayottensis sp. nov., a pathogenic species of the genus Leptospira isolated from humans.</title>
        <authorList>
            <person name="Bourhy P."/>
            <person name="Collet L."/>
            <person name="Brisse S."/>
            <person name="Picardeau M."/>
        </authorList>
    </citation>
    <scope>NUCLEOTIDE SEQUENCE [LARGE SCALE GENOMIC DNA]</scope>
    <source>
        <strain evidence="1 2">200901122</strain>
    </source>
</reference>
<accession>A0AA87MK43</accession>
<dbReference type="EMBL" id="AKWM02000078">
    <property type="protein sequence ID" value="EKR98580.1"/>
    <property type="molecule type" value="Genomic_DNA"/>
</dbReference>
<dbReference type="Pfam" id="PF16138">
    <property type="entry name" value="DUF4846"/>
    <property type="match status" value="2"/>
</dbReference>
<dbReference type="InterPro" id="IPR032315">
    <property type="entry name" value="DUF4846"/>
</dbReference>
<dbReference type="AlphaFoldDB" id="A0AA87MK43"/>
<proteinExistence type="predicted"/>
<sequence>MIYGADIFLNGKNLSLKNGFNFLYLSQKRIVMEPILTFSDRFQKRILTLNRVSQSFVLKLTLIVLIAFCFFSPVSGCLDADSTPSKVNEIPLPPETTRVRFAENSFPDFVQNLPLKSERTLWTYKKQNIIRRYDTIAVLNVPLLFQDDLEQCADYAMRIWAEYHKQKNRLNRLYLFDYNGNRKFFSESGLSYSSFLRKAFVSSNSFSLKKGGKIILEKELKPGDLFVQNESGGIGHVSMILDLSENRNGDRFFLIGFSFMPAQEMHIEKAPEIFGSHGWFTYSGFLSHLKISYPYGNSVLRRF</sequence>
<evidence type="ECO:0008006" key="3">
    <source>
        <dbReference type="Google" id="ProtNLM"/>
    </source>
</evidence>
<evidence type="ECO:0000313" key="1">
    <source>
        <dbReference type="EMBL" id="EKR98580.1"/>
    </source>
</evidence>
<comment type="caution">
    <text evidence="1">The sequence shown here is derived from an EMBL/GenBank/DDBJ whole genome shotgun (WGS) entry which is preliminary data.</text>
</comment>
<organism evidence="1 2">
    <name type="scientific">Leptospira mayottensis 200901122</name>
    <dbReference type="NCBI Taxonomy" id="1193010"/>
    <lineage>
        <taxon>Bacteria</taxon>
        <taxon>Pseudomonadati</taxon>
        <taxon>Spirochaetota</taxon>
        <taxon>Spirochaetia</taxon>
        <taxon>Leptospirales</taxon>
        <taxon>Leptospiraceae</taxon>
        <taxon>Leptospira</taxon>
    </lineage>
</organism>
<dbReference type="Proteomes" id="UP000001343">
    <property type="component" value="Unassembled WGS sequence"/>
</dbReference>
<gene>
    <name evidence="1" type="ORF">LEP1GSC125_1979</name>
</gene>
<evidence type="ECO:0000313" key="2">
    <source>
        <dbReference type="Proteomes" id="UP000001343"/>
    </source>
</evidence>